<evidence type="ECO:0000313" key="1">
    <source>
        <dbReference type="EMBL" id="KAG2547034.1"/>
    </source>
</evidence>
<evidence type="ECO:0000313" key="2">
    <source>
        <dbReference type="Proteomes" id="UP000823388"/>
    </source>
</evidence>
<organism evidence="1 2">
    <name type="scientific">Panicum virgatum</name>
    <name type="common">Blackwell switchgrass</name>
    <dbReference type="NCBI Taxonomy" id="38727"/>
    <lineage>
        <taxon>Eukaryota</taxon>
        <taxon>Viridiplantae</taxon>
        <taxon>Streptophyta</taxon>
        <taxon>Embryophyta</taxon>
        <taxon>Tracheophyta</taxon>
        <taxon>Spermatophyta</taxon>
        <taxon>Magnoliopsida</taxon>
        <taxon>Liliopsida</taxon>
        <taxon>Poales</taxon>
        <taxon>Poaceae</taxon>
        <taxon>PACMAD clade</taxon>
        <taxon>Panicoideae</taxon>
        <taxon>Panicodae</taxon>
        <taxon>Paniceae</taxon>
        <taxon>Panicinae</taxon>
        <taxon>Panicum</taxon>
        <taxon>Panicum sect. Hiantes</taxon>
    </lineage>
</organism>
<keyword evidence="2" id="KW-1185">Reference proteome</keyword>
<sequence length="218" mass="24721">MRAIAKEEFSRLLASQQGSSVPNTAQANQEVIVAQSGLIAPSSVGSKTQHKYLVDDIQVDTPCMLVVPYGKKLNKFREAVLDSADYDRKRYMEFIGILQNAYRLYVMEGRPHPPDRKEIMNIRYHFHCHKQPPGLVLCGCYVCEFLRNSGRYRTNPEDMPEIPVANNRLGNRDIDNICADIARFIQCEICHVAGEYFDHGGVLALDENGNLSNWTKDN</sequence>
<dbReference type="AlphaFoldDB" id="A0A8T0NJJ4"/>
<protein>
    <submittedName>
        <fullName evidence="1">Uncharacterized protein</fullName>
    </submittedName>
</protein>
<dbReference type="PANTHER" id="PTHR33018:SF19">
    <property type="entry name" value="OS12G0558775 PROTEIN"/>
    <property type="match status" value="1"/>
</dbReference>
<dbReference type="PANTHER" id="PTHR33018">
    <property type="entry name" value="OS10G0338966 PROTEIN-RELATED"/>
    <property type="match status" value="1"/>
</dbReference>
<comment type="caution">
    <text evidence="1">The sequence shown here is derived from an EMBL/GenBank/DDBJ whole genome shotgun (WGS) entry which is preliminary data.</text>
</comment>
<dbReference type="EMBL" id="CM029053">
    <property type="protein sequence ID" value="KAG2547034.1"/>
    <property type="molecule type" value="Genomic_DNA"/>
</dbReference>
<gene>
    <name evidence="1" type="ORF">PVAP13_9KG067471</name>
</gene>
<name>A0A8T0NJJ4_PANVG</name>
<reference evidence="1" key="1">
    <citation type="submission" date="2020-05" db="EMBL/GenBank/DDBJ databases">
        <title>WGS assembly of Panicum virgatum.</title>
        <authorList>
            <person name="Lovell J.T."/>
            <person name="Jenkins J."/>
            <person name="Shu S."/>
            <person name="Juenger T.E."/>
            <person name="Schmutz J."/>
        </authorList>
    </citation>
    <scope>NUCLEOTIDE SEQUENCE</scope>
    <source>
        <strain evidence="1">AP13</strain>
    </source>
</reference>
<accession>A0A8T0NJJ4</accession>
<proteinExistence type="predicted"/>
<dbReference type="Proteomes" id="UP000823388">
    <property type="component" value="Chromosome 9K"/>
</dbReference>